<protein>
    <submittedName>
        <fullName evidence="1">Gamma interferon inducible lysosomal thiol reductase</fullName>
    </submittedName>
</protein>
<evidence type="ECO:0000313" key="2">
    <source>
        <dbReference type="Proteomes" id="UP000805649"/>
    </source>
</evidence>
<proteinExistence type="predicted"/>
<accession>A0ACC3YEW8</accession>
<dbReference type="EMBL" id="VUJX02000011">
    <property type="protein sequence ID" value="KAL0930411.1"/>
    <property type="molecule type" value="Genomic_DNA"/>
</dbReference>
<reference evidence="1 2" key="1">
    <citation type="journal article" date="2020" name="Phytopathology">
        <title>Genome Sequence Resources of Colletotrichum truncatum, C. plurivorum, C. musicola, and C. sojae: Four Species Pathogenic to Soybean (Glycine max).</title>
        <authorList>
            <person name="Rogerio F."/>
            <person name="Boufleur T.R."/>
            <person name="Ciampi-Guillardi M."/>
            <person name="Sukno S.A."/>
            <person name="Thon M.R."/>
            <person name="Massola Junior N.S."/>
            <person name="Baroncelli R."/>
        </authorList>
    </citation>
    <scope>NUCLEOTIDE SEQUENCE [LARGE SCALE GENOMIC DNA]</scope>
    <source>
        <strain evidence="1 2">CMES1059</strain>
    </source>
</reference>
<comment type="caution">
    <text evidence="1">The sequence shown here is derived from an EMBL/GenBank/DDBJ whole genome shotgun (WGS) entry which is preliminary data.</text>
</comment>
<keyword evidence="2" id="KW-1185">Reference proteome</keyword>
<evidence type="ECO:0000313" key="1">
    <source>
        <dbReference type="EMBL" id="KAL0930411.1"/>
    </source>
</evidence>
<dbReference type="Proteomes" id="UP000805649">
    <property type="component" value="Unassembled WGS sequence"/>
</dbReference>
<gene>
    <name evidence="1" type="ORF">CTRU02_214486</name>
</gene>
<sequence length="526" mass="57359">MSGRLAYRKKSLWPLSLLGIYLIYTIWGYTRLPHAPRFVPQQAPVVAEEKKLVPLEAHIMSKCPDARDCLRDLVLPTMMKTHNKVNFTLSFIGTPTENDGIACKHGPSECMGNILELCAAHLYPDPKINLGFTMCLTREYQAIPERSLVEDCALEHAIDIKELNDCATQDGDAPGLGLLRDSVRRSTDAGVTKSCTVRLNEEIYCIRDDGQWKDCPHGAGVNDLVIAIEKLSRTCIAKRNLFHTRLIVSLHNFQRVHDAVEPDGLAHGLRCSRLELDVDDVDVKVVIRGLVVHVQLQLVDVDLGVLCDGGGDQLGLHVLQPGDVLLAQVAERPDVAALDEGEEVQRVERLAVPVEVRQEQEALVALLAELRAEDDVLDLGSALDDVEDPVQAALVALALHVRLHGRRVDFGRLRDVADALFAVLLDVGFRARVDEVDFEVGVGRVGLRVGGGAGVGEVPVVNVVCAEVGYGGEGGGRDGEVGRVGRERGAFEDQERGLGVDRAEERGAAACLVFFILVSIVFEKEG</sequence>
<organism evidence="1 2">
    <name type="scientific">Colletotrichum truncatum</name>
    <name type="common">Anthracnose fungus</name>
    <name type="synonym">Colletotrichum capsici</name>
    <dbReference type="NCBI Taxonomy" id="5467"/>
    <lineage>
        <taxon>Eukaryota</taxon>
        <taxon>Fungi</taxon>
        <taxon>Dikarya</taxon>
        <taxon>Ascomycota</taxon>
        <taxon>Pezizomycotina</taxon>
        <taxon>Sordariomycetes</taxon>
        <taxon>Hypocreomycetidae</taxon>
        <taxon>Glomerellales</taxon>
        <taxon>Glomerellaceae</taxon>
        <taxon>Colletotrichum</taxon>
        <taxon>Colletotrichum truncatum species complex</taxon>
    </lineage>
</organism>
<name>A0ACC3YEW8_COLTU</name>